<dbReference type="InterPro" id="IPR036097">
    <property type="entry name" value="HisK_dim/P_sf"/>
</dbReference>
<comment type="catalytic activity">
    <reaction evidence="1">
        <text>ATP + protein L-histidine = ADP + protein N-phospho-L-histidine.</text>
        <dbReference type="EC" id="2.7.13.3"/>
    </reaction>
</comment>
<dbReference type="InterPro" id="IPR003661">
    <property type="entry name" value="HisK_dim/P_dom"/>
</dbReference>
<evidence type="ECO:0000259" key="9">
    <source>
        <dbReference type="PROSITE" id="PS50109"/>
    </source>
</evidence>
<keyword evidence="5" id="KW-0808">Transferase</keyword>
<evidence type="ECO:0000256" key="7">
    <source>
        <dbReference type="ARBA" id="ARBA00023012"/>
    </source>
</evidence>
<dbReference type="Gene3D" id="1.10.287.130">
    <property type="match status" value="1"/>
</dbReference>
<dbReference type="EMBL" id="JAOQJQ010000002">
    <property type="protein sequence ID" value="MCU6762189.1"/>
    <property type="molecule type" value="Genomic_DNA"/>
</dbReference>
<feature type="domain" description="Histidine kinase" evidence="9">
    <location>
        <begin position="275"/>
        <end position="487"/>
    </location>
</feature>
<evidence type="ECO:0000256" key="1">
    <source>
        <dbReference type="ARBA" id="ARBA00000085"/>
    </source>
</evidence>
<dbReference type="PANTHER" id="PTHR42878:SF3">
    <property type="entry name" value="HISTIDINE PROTEIN KINASE SAES"/>
    <property type="match status" value="1"/>
</dbReference>
<evidence type="ECO:0000256" key="2">
    <source>
        <dbReference type="ARBA" id="ARBA00004370"/>
    </source>
</evidence>
<accession>A0ABT2TIZ4</accession>
<keyword evidence="11" id="KW-1185">Reference proteome</keyword>
<protein>
    <recommendedName>
        <fullName evidence="3">histidine kinase</fullName>
        <ecNumber evidence="3">2.7.13.3</ecNumber>
    </recommendedName>
</protein>
<keyword evidence="6 10" id="KW-0418">Kinase</keyword>
<comment type="subcellular location">
    <subcellularLocation>
        <location evidence="2">Membrane</location>
    </subcellularLocation>
</comment>
<keyword evidence="4" id="KW-0597">Phosphoprotein</keyword>
<keyword evidence="8" id="KW-0812">Transmembrane</keyword>
<dbReference type="InterPro" id="IPR004358">
    <property type="entry name" value="Sig_transdc_His_kin-like_C"/>
</dbReference>
<keyword evidence="7" id="KW-0902">Two-component regulatory system</keyword>
<keyword evidence="8" id="KW-0472">Membrane</keyword>
<keyword evidence="8" id="KW-1133">Transmembrane helix</keyword>
<dbReference type="InterPro" id="IPR003594">
    <property type="entry name" value="HATPase_dom"/>
</dbReference>
<reference evidence="10 11" key="1">
    <citation type="journal article" date="2021" name="ISME Commun">
        <title>Automated analysis of genomic sequences facilitates high-throughput and comprehensive description of bacteria.</title>
        <authorList>
            <person name="Hitch T.C.A."/>
        </authorList>
    </citation>
    <scope>NUCLEOTIDE SEQUENCE [LARGE SCALE GENOMIC DNA]</scope>
    <source>
        <strain evidence="10 11">Sanger_109</strain>
    </source>
</reference>
<name>A0ABT2TIZ4_9FIRM</name>
<evidence type="ECO:0000256" key="3">
    <source>
        <dbReference type="ARBA" id="ARBA00012438"/>
    </source>
</evidence>
<dbReference type="InterPro" id="IPR050351">
    <property type="entry name" value="BphY/WalK/GraS-like"/>
</dbReference>
<dbReference type="InterPro" id="IPR005467">
    <property type="entry name" value="His_kinase_dom"/>
</dbReference>
<dbReference type="Pfam" id="PF00512">
    <property type="entry name" value="HisKA"/>
    <property type="match status" value="1"/>
</dbReference>
<dbReference type="EC" id="2.7.13.3" evidence="3"/>
<evidence type="ECO:0000313" key="11">
    <source>
        <dbReference type="Proteomes" id="UP001652442"/>
    </source>
</evidence>
<evidence type="ECO:0000256" key="6">
    <source>
        <dbReference type="ARBA" id="ARBA00022777"/>
    </source>
</evidence>
<gene>
    <name evidence="10" type="ORF">OCV88_07505</name>
</gene>
<feature type="transmembrane region" description="Helical" evidence="8">
    <location>
        <begin position="196"/>
        <end position="218"/>
    </location>
</feature>
<dbReference type="PANTHER" id="PTHR42878">
    <property type="entry name" value="TWO-COMPONENT HISTIDINE KINASE"/>
    <property type="match status" value="1"/>
</dbReference>
<dbReference type="SMART" id="SM00388">
    <property type="entry name" value="HisKA"/>
    <property type="match status" value="1"/>
</dbReference>
<evidence type="ECO:0000256" key="8">
    <source>
        <dbReference type="SAM" id="Phobius"/>
    </source>
</evidence>
<evidence type="ECO:0000256" key="4">
    <source>
        <dbReference type="ARBA" id="ARBA00022553"/>
    </source>
</evidence>
<evidence type="ECO:0000256" key="5">
    <source>
        <dbReference type="ARBA" id="ARBA00022679"/>
    </source>
</evidence>
<dbReference type="GO" id="GO:0016301">
    <property type="term" value="F:kinase activity"/>
    <property type="evidence" value="ECO:0007669"/>
    <property type="project" value="UniProtKB-KW"/>
</dbReference>
<dbReference type="CDD" id="cd00082">
    <property type="entry name" value="HisKA"/>
    <property type="match status" value="1"/>
</dbReference>
<evidence type="ECO:0000313" key="10">
    <source>
        <dbReference type="EMBL" id="MCU6762189.1"/>
    </source>
</evidence>
<dbReference type="Pfam" id="PF02518">
    <property type="entry name" value="HATPase_c"/>
    <property type="match status" value="1"/>
</dbReference>
<dbReference type="SUPFAM" id="SSF55874">
    <property type="entry name" value="ATPase domain of HSP90 chaperone/DNA topoisomerase II/histidine kinase"/>
    <property type="match status" value="1"/>
</dbReference>
<dbReference type="RefSeq" id="WP_158424882.1">
    <property type="nucleotide sequence ID" value="NZ_JAOQJQ010000002.1"/>
</dbReference>
<comment type="caution">
    <text evidence="10">The sequence shown here is derived from an EMBL/GenBank/DDBJ whole genome shotgun (WGS) entry which is preliminary data.</text>
</comment>
<proteinExistence type="predicted"/>
<sequence>MKYNYLKNFYNRIQKKRETWRNPTFKNPWQMRNGLWVGFLFFSAIAALLFWVVLYMYFEVHYRRQVTDNLTNIAWEITEQYGSSNFEQSIAILAKTNHYFAQIISEKDHKVLLSYTNEGTPGEPQSSQIADETLFSRLDETDGYCFYYTGDSSSRSQWAVQAIVIANEGGYRHVLVLSCSTAEIDMVKHMLFNRGGISLAIVLALSAVFAFFFSNFYARPFRHLNDAAVLMAAGKFDTDFIQEGPQEAVQLAKTLNQAEKEFRATEALRRDFIANISHDMKTPLTVIRAYAEMIDAFSGEIPEKRTEHVEKIIGETDRLTDLINELMDLSRLQSGTLQLHYETFSINGLIQTVISRIRIKDMAEGFHIYLCAQRDYTVRADRQLLLRAVYNLLHNAVKYSGSSKKIEINLIPQGHELLVQITDHGIGISTAEAPHIWDRFYRSPKLGSQIHGNGIGLNIVSEIFKNHHIPYGVESKTGRGSTFWFII</sequence>
<dbReference type="InterPro" id="IPR036890">
    <property type="entry name" value="HATPase_C_sf"/>
</dbReference>
<dbReference type="PROSITE" id="PS50109">
    <property type="entry name" value="HIS_KIN"/>
    <property type="match status" value="1"/>
</dbReference>
<dbReference type="SUPFAM" id="SSF47384">
    <property type="entry name" value="Homodimeric domain of signal transducing histidine kinase"/>
    <property type="match status" value="1"/>
</dbReference>
<dbReference type="Gene3D" id="6.10.340.10">
    <property type="match status" value="1"/>
</dbReference>
<organism evidence="10 11">
    <name type="scientific">Brotonthovivens ammoniilytica</name>
    <dbReference type="NCBI Taxonomy" id="2981725"/>
    <lineage>
        <taxon>Bacteria</taxon>
        <taxon>Bacillati</taxon>
        <taxon>Bacillota</taxon>
        <taxon>Clostridia</taxon>
        <taxon>Lachnospirales</taxon>
        <taxon>Lachnospiraceae</taxon>
        <taxon>Brotonthovivens</taxon>
    </lineage>
</organism>
<dbReference type="Gene3D" id="3.30.565.10">
    <property type="entry name" value="Histidine kinase-like ATPase, C-terminal domain"/>
    <property type="match status" value="1"/>
</dbReference>
<dbReference type="SMART" id="SM00387">
    <property type="entry name" value="HATPase_c"/>
    <property type="match status" value="1"/>
</dbReference>
<dbReference type="Proteomes" id="UP001652442">
    <property type="component" value="Unassembled WGS sequence"/>
</dbReference>
<dbReference type="PRINTS" id="PR00344">
    <property type="entry name" value="BCTRLSENSOR"/>
</dbReference>
<feature type="transmembrane region" description="Helical" evidence="8">
    <location>
        <begin position="35"/>
        <end position="58"/>
    </location>
</feature>